<dbReference type="RefSeq" id="WP_223930587.1">
    <property type="nucleotide sequence ID" value="NZ_BPNK01000074.1"/>
</dbReference>
<dbReference type="InterPro" id="IPR011010">
    <property type="entry name" value="DNA_brk_join_enz"/>
</dbReference>
<dbReference type="Gene3D" id="1.10.443.10">
    <property type="entry name" value="Intergrase catalytic core"/>
    <property type="match status" value="1"/>
</dbReference>
<dbReference type="AlphaFoldDB" id="A0AAW9F7A3"/>
<evidence type="ECO:0000256" key="1">
    <source>
        <dbReference type="ARBA" id="ARBA00023172"/>
    </source>
</evidence>
<sequence length="687" mass="77934">MNTSLQLLPSIGVDSDSNLAQLVHFYKKNTPFAKIESWEWDDISWDAKGICKTQARKSGYNISVNFSRDNNLGKKVKSSYNDIKPFHNLDLSDIAKCHISALQIEKAKDVGTLNFYIVAYRYLDNAMLKRNITASNLTTYDFKVAEAEAHDRLESSTFYRIGQKLESIATFINKKKLSIQKIVFKKSAKRGDTHTASDSRIDFESTTKRHEKLPTHESLIAVATLSNSNLEGDDALFQAIVEIMFATGLRFDEVICLDVECLQAREVEELNVFTGEIDIVCINEIRYRAKKGAAYQTKAIAPSLLPILQKGLTSALEILAPVRDTIKCVINGKYDFFPIITEDCELFVTDIWERLNWSSRSNLLSYLKKRNVNLTNKLNPNTGKNAAAFHSVDLKEKTFSLAKKSIDELWKQMSVLSVADCPDKLIFVTQHQRHHSDKSTEPWEFTMITHTQISDYISGRPEFGIKNIFERKHLCYQGEQIRLTSHQFRHFLGTMLEISDSVTPIEVARYFGRKYTPDNIAYDHTNPAKRVMDNADILFAASNITPEQAKEASVIFTLVDRDEVLETIEDIGTTLITAIGLCKHDYSDSPCGKYYACVRGCSEYYRIKGKQGEIIHLQKLQDEQETRIQHVKAAVDAEYHGSNNWLRSHEELLNGCRIALAIEQDNSISDGERVQVFPNGNNGCVAI</sequence>
<accession>A0AAW9F7A3</accession>
<organism evidence="2 3">
    <name type="scientific">Aeromonas caviae</name>
    <name type="common">Aeromonas punctata</name>
    <dbReference type="NCBI Taxonomy" id="648"/>
    <lineage>
        <taxon>Bacteria</taxon>
        <taxon>Pseudomonadati</taxon>
        <taxon>Pseudomonadota</taxon>
        <taxon>Gammaproteobacteria</taxon>
        <taxon>Aeromonadales</taxon>
        <taxon>Aeromonadaceae</taxon>
        <taxon>Aeromonas</taxon>
    </lineage>
</organism>
<dbReference type="GO" id="GO:0003677">
    <property type="term" value="F:DNA binding"/>
    <property type="evidence" value="ECO:0007669"/>
    <property type="project" value="InterPro"/>
</dbReference>
<keyword evidence="1" id="KW-0233">DNA recombination</keyword>
<dbReference type="InterPro" id="IPR013762">
    <property type="entry name" value="Integrase-like_cat_sf"/>
</dbReference>
<reference evidence="2" key="1">
    <citation type="submission" date="2023-11" db="EMBL/GenBank/DDBJ databases">
        <title>WGS of Aeromonas in Northern Israel.</title>
        <authorList>
            <person name="Hershko Y."/>
        </authorList>
    </citation>
    <scope>NUCLEOTIDE SEQUENCE</scope>
    <source>
        <strain evidence="2">77416</strain>
    </source>
</reference>
<dbReference type="GO" id="GO:0006310">
    <property type="term" value="P:DNA recombination"/>
    <property type="evidence" value="ECO:0007669"/>
    <property type="project" value="UniProtKB-KW"/>
</dbReference>
<dbReference type="SUPFAM" id="SSF56349">
    <property type="entry name" value="DNA breaking-rejoining enzymes"/>
    <property type="match status" value="1"/>
</dbReference>
<dbReference type="Proteomes" id="UP001277183">
    <property type="component" value="Unassembled WGS sequence"/>
</dbReference>
<dbReference type="GO" id="GO:0015074">
    <property type="term" value="P:DNA integration"/>
    <property type="evidence" value="ECO:0007669"/>
    <property type="project" value="InterPro"/>
</dbReference>
<dbReference type="EMBL" id="JAWZVU010000143">
    <property type="protein sequence ID" value="MDX7722482.1"/>
    <property type="molecule type" value="Genomic_DNA"/>
</dbReference>
<proteinExistence type="predicted"/>
<name>A0AAW9F7A3_AERCA</name>
<comment type="caution">
    <text evidence="2">The sequence shown here is derived from an EMBL/GenBank/DDBJ whole genome shotgun (WGS) entry which is preliminary data.</text>
</comment>
<evidence type="ECO:0000313" key="2">
    <source>
        <dbReference type="EMBL" id="MDX7722482.1"/>
    </source>
</evidence>
<protein>
    <submittedName>
        <fullName evidence="2">Integrase</fullName>
    </submittedName>
</protein>
<evidence type="ECO:0000313" key="3">
    <source>
        <dbReference type="Proteomes" id="UP001277183"/>
    </source>
</evidence>
<gene>
    <name evidence="2" type="ORF">SJS77_18830</name>
</gene>